<dbReference type="Gene3D" id="3.90.1200.10">
    <property type="match status" value="1"/>
</dbReference>
<evidence type="ECO:0000313" key="3">
    <source>
        <dbReference type="Proteomes" id="UP001072007"/>
    </source>
</evidence>
<dbReference type="Proteomes" id="UP001072007">
    <property type="component" value="Unassembled WGS sequence"/>
</dbReference>
<dbReference type="SUPFAM" id="SSF56112">
    <property type="entry name" value="Protein kinase-like (PK-like)"/>
    <property type="match status" value="1"/>
</dbReference>
<dbReference type="PIRSF" id="PIRSF006221">
    <property type="entry name" value="Ketosamine-3-kinase"/>
    <property type="match status" value="1"/>
</dbReference>
<sequence>MTKINRQWISQLPIKNIQKIHPVSGGDVNDAYRLDSKDGPYFLLVQKNTQASFYDSEVAGLKAFEKADITAPKVINQGEINGDAYLLLTYLDEGFLGDQKRLGELISKLHHVHNDNGQFGFDLDYQGASLTFSNAWNASWSDFFIKQRLDPLHDYLIDHQLWQKAESDAYQEIRAIIIDSLSQHKSQPSLLHGDLWSGNFMFLSDGRPAIFDPAPFYGDREFDIGVSIVFGGFNQNFYQSYQALYPMEAGYEFRLDFYQLYLLMLHLAKFGRVYYDSVEAIMKRIRGWDKSLKTKRVKKLVFTNFLTLLLKIRY</sequence>
<dbReference type="Gene3D" id="3.30.200.20">
    <property type="entry name" value="Phosphorylase Kinase, domain 1"/>
    <property type="match status" value="1"/>
</dbReference>
<organism evidence="2 3">
    <name type="scientific">Aerococcus loyolae</name>
    <dbReference type="NCBI Taxonomy" id="2976809"/>
    <lineage>
        <taxon>Bacteria</taxon>
        <taxon>Bacillati</taxon>
        <taxon>Bacillota</taxon>
        <taxon>Bacilli</taxon>
        <taxon>Lactobacillales</taxon>
        <taxon>Aerococcaceae</taxon>
        <taxon>Aerococcus</taxon>
    </lineage>
</organism>
<dbReference type="Pfam" id="PF03881">
    <property type="entry name" value="Fructosamin_kin"/>
    <property type="match status" value="1"/>
</dbReference>
<dbReference type="EMBL" id="JAOTMD010000006">
    <property type="protein sequence ID" value="MCY3025518.1"/>
    <property type="molecule type" value="Genomic_DNA"/>
</dbReference>
<protein>
    <submittedName>
        <fullName evidence="2">Fructosamine kinase family protein</fullName>
    </submittedName>
</protein>
<dbReference type="PANTHER" id="PTHR12149">
    <property type="entry name" value="FRUCTOSAMINE 3 KINASE-RELATED PROTEIN"/>
    <property type="match status" value="1"/>
</dbReference>
<comment type="caution">
    <text evidence="2">The sequence shown here is derived from an EMBL/GenBank/DDBJ whole genome shotgun (WGS) entry which is preliminary data.</text>
</comment>
<reference evidence="2" key="1">
    <citation type="submission" date="2024-05" db="EMBL/GenBank/DDBJ databases">
        <title>Aerococcus urinae taxonomy study.</title>
        <authorList>
            <person name="Christensen J."/>
            <person name="Senneby E."/>
        </authorList>
    </citation>
    <scope>NUCLEOTIDE SEQUENCE</scope>
    <source>
        <strain evidence="2">CDC-3352-U95</strain>
    </source>
</reference>
<dbReference type="RefSeq" id="WP_267995211.1">
    <property type="nucleotide sequence ID" value="NZ_JAOTMD010000006.1"/>
</dbReference>
<keyword evidence="3" id="KW-1185">Reference proteome</keyword>
<proteinExistence type="inferred from homology"/>
<comment type="similarity">
    <text evidence="1">Belongs to the fructosamine kinase family.</text>
</comment>
<keyword evidence="1 2" id="KW-0418">Kinase</keyword>
<dbReference type="GeneID" id="86970695"/>
<gene>
    <name evidence="2" type="ORF">ODY23_04200</name>
</gene>
<evidence type="ECO:0000256" key="1">
    <source>
        <dbReference type="PIRNR" id="PIRNR006221"/>
    </source>
</evidence>
<evidence type="ECO:0000313" key="2">
    <source>
        <dbReference type="EMBL" id="MCY3025518.1"/>
    </source>
</evidence>
<keyword evidence="1" id="KW-0808">Transferase</keyword>
<dbReference type="InterPro" id="IPR011009">
    <property type="entry name" value="Kinase-like_dom_sf"/>
</dbReference>
<dbReference type="GO" id="GO:0016301">
    <property type="term" value="F:kinase activity"/>
    <property type="evidence" value="ECO:0007669"/>
    <property type="project" value="UniProtKB-KW"/>
</dbReference>
<accession>A0ABT4C1G8</accession>
<dbReference type="PANTHER" id="PTHR12149:SF8">
    <property type="entry name" value="PROTEIN-RIBULOSAMINE 3-KINASE"/>
    <property type="match status" value="1"/>
</dbReference>
<dbReference type="InterPro" id="IPR016477">
    <property type="entry name" value="Fructo-/Ketosamine-3-kinase"/>
</dbReference>
<name>A0ABT4C1G8_9LACT</name>